<comment type="subcellular location">
    <subcellularLocation>
        <location evidence="1">Nucleus</location>
    </subcellularLocation>
</comment>
<dbReference type="SUPFAM" id="SSF101744">
    <property type="entry name" value="Rof/RNase P subunit-like"/>
    <property type="match status" value="1"/>
</dbReference>
<dbReference type="GO" id="GO:0033204">
    <property type="term" value="F:ribonuclease P RNA binding"/>
    <property type="evidence" value="ECO:0007669"/>
    <property type="project" value="InterPro"/>
</dbReference>
<dbReference type="GO" id="GO:0005634">
    <property type="term" value="C:nucleus"/>
    <property type="evidence" value="ECO:0007669"/>
    <property type="project" value="UniProtKB-SubCell"/>
</dbReference>
<organism evidence="4 5">
    <name type="scientific">Hyaloscypha hepaticicola</name>
    <dbReference type="NCBI Taxonomy" id="2082293"/>
    <lineage>
        <taxon>Eukaryota</taxon>
        <taxon>Fungi</taxon>
        <taxon>Dikarya</taxon>
        <taxon>Ascomycota</taxon>
        <taxon>Pezizomycotina</taxon>
        <taxon>Leotiomycetes</taxon>
        <taxon>Helotiales</taxon>
        <taxon>Hyaloscyphaceae</taxon>
        <taxon>Hyaloscypha</taxon>
    </lineage>
</organism>
<dbReference type="InterPro" id="IPR036980">
    <property type="entry name" value="RNase_P/MRP_Rpp29_sf"/>
</dbReference>
<sequence>MVSTPTSKNPHAKIPDKGAVAFSLLSQAHSPETAERIYLEKIRKRPLHLKPTEPDTAQLARRQARQLKLQKLKKKHKPAPLSARQKRTLMLYDILKAEQKYEIYRPLNRMWIGYIQEILGLKEEGGQVLSVEAAKLCSADFHGAELEVVRSRCVSRVGVKGIVIKDLKSVFEVVTERDVVKVLPKEHTIFRFTVPFPEVKVEEGKGRVGESNVDEEKKPKELVFELHGDQFKYRAADRANKKFKSHFLPDL</sequence>
<dbReference type="PIRSF" id="PIRSF027081">
    <property type="entry name" value="RNase_P/MRP_p29_subunit"/>
    <property type="match status" value="1"/>
</dbReference>
<dbReference type="EMBL" id="KZ613491">
    <property type="protein sequence ID" value="PMD19008.1"/>
    <property type="molecule type" value="Genomic_DNA"/>
</dbReference>
<gene>
    <name evidence="4" type="ORF">NA56DRAFT_750900</name>
</gene>
<name>A0A2J6PYA1_9HELO</name>
<dbReference type="GO" id="GO:0001682">
    <property type="term" value="P:tRNA 5'-leader removal"/>
    <property type="evidence" value="ECO:0007669"/>
    <property type="project" value="InterPro"/>
</dbReference>
<evidence type="ECO:0000313" key="4">
    <source>
        <dbReference type="EMBL" id="PMD19008.1"/>
    </source>
</evidence>
<dbReference type="InterPro" id="IPR002730">
    <property type="entry name" value="Rpp29/RNP1"/>
</dbReference>
<dbReference type="GO" id="GO:0006364">
    <property type="term" value="P:rRNA processing"/>
    <property type="evidence" value="ECO:0007669"/>
    <property type="project" value="TreeGrafter"/>
</dbReference>
<dbReference type="AlphaFoldDB" id="A0A2J6PYA1"/>
<dbReference type="FunFam" id="2.30.30.210:FF:000005">
    <property type="entry name" value="Ribonuclease P protein subunit"/>
    <property type="match status" value="1"/>
</dbReference>
<protein>
    <recommendedName>
        <fullName evidence="3">Ribonuclease P protein subunit</fullName>
    </recommendedName>
</protein>
<keyword evidence="3" id="KW-0539">Nucleus</keyword>
<evidence type="ECO:0000313" key="5">
    <source>
        <dbReference type="Proteomes" id="UP000235672"/>
    </source>
</evidence>
<reference evidence="4 5" key="1">
    <citation type="submission" date="2016-05" db="EMBL/GenBank/DDBJ databases">
        <title>A degradative enzymes factory behind the ericoid mycorrhizal symbiosis.</title>
        <authorList>
            <consortium name="DOE Joint Genome Institute"/>
            <person name="Martino E."/>
            <person name="Morin E."/>
            <person name="Grelet G."/>
            <person name="Kuo A."/>
            <person name="Kohler A."/>
            <person name="Daghino S."/>
            <person name="Barry K."/>
            <person name="Choi C."/>
            <person name="Cichocki N."/>
            <person name="Clum A."/>
            <person name="Copeland A."/>
            <person name="Hainaut M."/>
            <person name="Haridas S."/>
            <person name="Labutti K."/>
            <person name="Lindquist E."/>
            <person name="Lipzen A."/>
            <person name="Khouja H.-R."/>
            <person name="Murat C."/>
            <person name="Ohm R."/>
            <person name="Olson A."/>
            <person name="Spatafora J."/>
            <person name="Veneault-Fourrey C."/>
            <person name="Henrissat B."/>
            <person name="Grigoriev I."/>
            <person name="Martin F."/>
            <person name="Perotto S."/>
        </authorList>
    </citation>
    <scope>NUCLEOTIDE SEQUENCE [LARGE SCALE GENOMIC DNA]</scope>
    <source>
        <strain evidence="4 5">UAMH 7357</strain>
    </source>
</reference>
<keyword evidence="5" id="KW-1185">Reference proteome</keyword>
<evidence type="ECO:0000256" key="3">
    <source>
        <dbReference type="PIRNR" id="PIRNR027081"/>
    </source>
</evidence>
<dbReference type="InterPro" id="IPR023534">
    <property type="entry name" value="Rof/RNase_P-like"/>
</dbReference>
<evidence type="ECO:0000256" key="2">
    <source>
        <dbReference type="ARBA" id="ARBA00006181"/>
    </source>
</evidence>
<dbReference type="Pfam" id="PF01868">
    <property type="entry name" value="RNase_P-MRP_p29"/>
    <property type="match status" value="1"/>
</dbReference>
<comment type="similarity">
    <text evidence="2">Belongs to the eukaryotic/archaeal RNase P protein component 1 family.</text>
</comment>
<dbReference type="OrthoDB" id="124041at2759"/>
<dbReference type="PANTHER" id="PTHR13348:SF0">
    <property type="entry name" value="RIBONUCLEASE P PROTEIN SUBUNIT P29"/>
    <property type="match status" value="1"/>
</dbReference>
<proteinExistence type="inferred from homology"/>
<dbReference type="STRING" id="1745343.A0A2J6PYA1"/>
<dbReference type="GO" id="GO:0000172">
    <property type="term" value="C:ribonuclease MRP complex"/>
    <property type="evidence" value="ECO:0007669"/>
    <property type="project" value="InterPro"/>
</dbReference>
<dbReference type="PANTHER" id="PTHR13348">
    <property type="entry name" value="RIBONUCLEASE P SUBUNIT P29"/>
    <property type="match status" value="1"/>
</dbReference>
<accession>A0A2J6PYA1</accession>
<dbReference type="SMART" id="SM00538">
    <property type="entry name" value="POP4"/>
    <property type="match status" value="1"/>
</dbReference>
<evidence type="ECO:0000256" key="1">
    <source>
        <dbReference type="ARBA" id="ARBA00004123"/>
    </source>
</evidence>
<dbReference type="Proteomes" id="UP000235672">
    <property type="component" value="Unassembled WGS sequence"/>
</dbReference>
<dbReference type="InterPro" id="IPR016848">
    <property type="entry name" value="RNase_P/MRP_Rpp29-subunit"/>
</dbReference>
<dbReference type="Gene3D" id="2.30.30.210">
    <property type="entry name" value="Ribonuclease P/MRP, subunit p29"/>
    <property type="match status" value="1"/>
</dbReference>
<dbReference type="GO" id="GO:0030677">
    <property type="term" value="C:ribonuclease P complex"/>
    <property type="evidence" value="ECO:0007669"/>
    <property type="project" value="InterPro"/>
</dbReference>
<keyword evidence="3" id="KW-0819">tRNA processing</keyword>